<comment type="caution">
    <text evidence="8">The sequence shown here is derived from an EMBL/GenBank/DDBJ whole genome shotgun (WGS) entry which is preliminary data.</text>
</comment>
<reference evidence="8 9" key="1">
    <citation type="submission" date="2017-03" db="EMBL/GenBank/DDBJ databases">
        <title>Genomes of endolithic fungi from Antarctica.</title>
        <authorList>
            <person name="Coleine C."/>
            <person name="Masonjones S."/>
            <person name="Stajich J.E."/>
        </authorList>
    </citation>
    <scope>NUCLEOTIDE SEQUENCE [LARGE SCALE GENOMIC DNA]</scope>
    <source>
        <strain evidence="8 9">CCFEE 6314</strain>
    </source>
</reference>
<organism evidence="8 9">
    <name type="scientific">Exophiala mesophila</name>
    <name type="common">Black yeast-like fungus</name>
    <dbReference type="NCBI Taxonomy" id="212818"/>
    <lineage>
        <taxon>Eukaryota</taxon>
        <taxon>Fungi</taxon>
        <taxon>Dikarya</taxon>
        <taxon>Ascomycota</taxon>
        <taxon>Pezizomycotina</taxon>
        <taxon>Eurotiomycetes</taxon>
        <taxon>Chaetothyriomycetidae</taxon>
        <taxon>Chaetothyriales</taxon>
        <taxon>Herpotrichiellaceae</taxon>
        <taxon>Exophiala</taxon>
    </lineage>
</organism>
<keyword evidence="3 7" id="KW-0812">Transmembrane</keyword>
<feature type="transmembrane region" description="Helical" evidence="7">
    <location>
        <begin position="284"/>
        <end position="310"/>
    </location>
</feature>
<dbReference type="OrthoDB" id="4119770at2759"/>
<feature type="region of interest" description="Disordered" evidence="6">
    <location>
        <begin position="632"/>
        <end position="684"/>
    </location>
</feature>
<comment type="subcellular location">
    <subcellularLocation>
        <location evidence="1">Membrane</location>
        <topology evidence="1">Multi-pass membrane protein</topology>
    </subcellularLocation>
</comment>
<evidence type="ECO:0000256" key="4">
    <source>
        <dbReference type="ARBA" id="ARBA00022989"/>
    </source>
</evidence>
<keyword evidence="2" id="KW-0813">Transport</keyword>
<dbReference type="PRINTS" id="PR00176">
    <property type="entry name" value="NANEUSMPORT"/>
</dbReference>
<feature type="transmembrane region" description="Helical" evidence="7">
    <location>
        <begin position="103"/>
        <end position="130"/>
    </location>
</feature>
<dbReference type="PROSITE" id="PS50267">
    <property type="entry name" value="NA_NEUROTRAN_SYMP_3"/>
    <property type="match status" value="1"/>
</dbReference>
<feature type="transmembrane region" description="Helical" evidence="7">
    <location>
        <begin position="176"/>
        <end position="194"/>
    </location>
</feature>
<dbReference type="AlphaFoldDB" id="A0A438N245"/>
<dbReference type="InterPro" id="IPR037272">
    <property type="entry name" value="SNS_sf"/>
</dbReference>
<dbReference type="InterPro" id="IPR000175">
    <property type="entry name" value="Na/ntran_symport"/>
</dbReference>
<keyword evidence="4 7" id="KW-1133">Transmembrane helix</keyword>
<evidence type="ECO:0000256" key="2">
    <source>
        <dbReference type="ARBA" id="ARBA00022448"/>
    </source>
</evidence>
<dbReference type="Pfam" id="PF00209">
    <property type="entry name" value="SNF"/>
    <property type="match status" value="2"/>
</dbReference>
<feature type="transmembrane region" description="Helical" evidence="7">
    <location>
        <begin position="414"/>
        <end position="437"/>
    </location>
</feature>
<feature type="transmembrane region" description="Helical" evidence="7">
    <location>
        <begin position="201"/>
        <end position="221"/>
    </location>
</feature>
<dbReference type="PANTHER" id="PTHR11616">
    <property type="entry name" value="SODIUM/CHLORIDE DEPENDENT TRANSPORTER"/>
    <property type="match status" value="1"/>
</dbReference>
<feature type="transmembrane region" description="Helical" evidence="7">
    <location>
        <begin position="30"/>
        <end position="48"/>
    </location>
</feature>
<evidence type="ECO:0000313" key="9">
    <source>
        <dbReference type="Proteomes" id="UP000288859"/>
    </source>
</evidence>
<dbReference type="EMBL" id="NAJM01000027">
    <property type="protein sequence ID" value="RVX69714.1"/>
    <property type="molecule type" value="Genomic_DNA"/>
</dbReference>
<feature type="transmembrane region" description="Helical" evidence="7">
    <location>
        <begin position="579"/>
        <end position="602"/>
    </location>
</feature>
<feature type="transmembrane region" description="Helical" evidence="7">
    <location>
        <begin position="549"/>
        <end position="567"/>
    </location>
</feature>
<keyword evidence="5 7" id="KW-0472">Membrane</keyword>
<dbReference type="GO" id="GO:0005886">
    <property type="term" value="C:plasma membrane"/>
    <property type="evidence" value="ECO:0007669"/>
    <property type="project" value="TreeGrafter"/>
</dbReference>
<protein>
    <submittedName>
        <fullName evidence="8">Uncharacterized protein</fullName>
    </submittedName>
</protein>
<sequence length="684" mass="75374">MDKVKKVINKIAPPPAKGADGRDQWPSRTAFILASLSGVIGMGNFLRYPSTVFNNNGLQWFIPYLLALCLLSIPALALELAAGNAYRGGTVTAFNKISRRMRGIGFASNYVGLVVSIYFIPIIAWGMVFFQKSFESPLPWAGDTQNYFMYEVVQARDYDDSGRWRQFPSAALDGRLVGWNAFLFFLVWLCMFRGTGWTGRVVYFTMGMPLIVIIILIGRGASLPNAGDGIRLYFATWRGDTLASTGIWQDAVGQVFYSTGVGFGFYTAYASYNHVHANAAQDAVLLACTNAFLEAMLAFAAFGIVGFMGLQPDPENRMGSYSLGFMTYPEAFVQMPGSNFWSALFFLTLAVVGVSSTFVMLDAVMTLIMDSAFARRWNWSRPWVCTAMIIIVFLLSLPNCTHFGYYYLDGIDRWINNVGLVFVVWAECVCATTVYRFEDVISQVGLPSYICFNSGYLGAQLLALIVGHTVSVPAGAGVGFGVFGVCTIASVVIAKTPDVRPTARLFTNSRLASIIYYIGFYSGNQLRHDLNAVIGGGSNWALPALWAPLLRYVTGPILAIILSLAYPSFETVYHDPLHIMGFIIGHFLLVWCVVGFLMPSWLDMFIVEERRDDWKQPLAPCILRDTTEGEIADSLEGGSSPGSMQENKQIPEGKDLTEGTLQRDSSSSVTIDAESDNTTTNKRI</sequence>
<evidence type="ECO:0000256" key="7">
    <source>
        <dbReference type="SAM" id="Phobius"/>
    </source>
</evidence>
<feature type="transmembrane region" description="Helical" evidence="7">
    <location>
        <begin position="340"/>
        <end position="361"/>
    </location>
</feature>
<dbReference type="CDD" id="cd11554">
    <property type="entry name" value="SLC6sbd_u2"/>
    <property type="match status" value="1"/>
</dbReference>
<feature type="compositionally biased region" description="Polar residues" evidence="6">
    <location>
        <begin position="659"/>
        <end position="684"/>
    </location>
</feature>
<name>A0A438N245_EXOME</name>
<evidence type="ECO:0000256" key="6">
    <source>
        <dbReference type="SAM" id="MobiDB-lite"/>
    </source>
</evidence>
<dbReference type="Proteomes" id="UP000288859">
    <property type="component" value="Unassembled WGS sequence"/>
</dbReference>
<feature type="transmembrane region" description="Helical" evidence="7">
    <location>
        <begin position="382"/>
        <end position="408"/>
    </location>
</feature>
<feature type="transmembrane region" description="Helical" evidence="7">
    <location>
        <begin position="60"/>
        <end position="82"/>
    </location>
</feature>
<gene>
    <name evidence="8" type="ORF">B0A52_06358</name>
</gene>
<feature type="transmembrane region" description="Helical" evidence="7">
    <location>
        <begin position="474"/>
        <end position="494"/>
    </location>
</feature>
<dbReference type="PANTHER" id="PTHR11616:SF240">
    <property type="entry name" value="BLOATED TUBULES, ISOFORM B-RELATED"/>
    <property type="match status" value="1"/>
</dbReference>
<feature type="transmembrane region" description="Helical" evidence="7">
    <location>
        <begin position="255"/>
        <end position="272"/>
    </location>
</feature>
<proteinExistence type="predicted"/>
<evidence type="ECO:0000256" key="1">
    <source>
        <dbReference type="ARBA" id="ARBA00004141"/>
    </source>
</evidence>
<feature type="transmembrane region" description="Helical" evidence="7">
    <location>
        <begin position="449"/>
        <end position="468"/>
    </location>
</feature>
<dbReference type="GO" id="GO:0035725">
    <property type="term" value="P:sodium ion transmembrane transport"/>
    <property type="evidence" value="ECO:0007669"/>
    <property type="project" value="TreeGrafter"/>
</dbReference>
<accession>A0A438N245</accession>
<evidence type="ECO:0000313" key="8">
    <source>
        <dbReference type="EMBL" id="RVX69714.1"/>
    </source>
</evidence>
<evidence type="ECO:0000256" key="3">
    <source>
        <dbReference type="ARBA" id="ARBA00022692"/>
    </source>
</evidence>
<evidence type="ECO:0000256" key="5">
    <source>
        <dbReference type="ARBA" id="ARBA00023136"/>
    </source>
</evidence>
<dbReference type="SUPFAM" id="SSF161070">
    <property type="entry name" value="SNF-like"/>
    <property type="match status" value="1"/>
</dbReference>